<feature type="region of interest" description="Disordered" evidence="4">
    <location>
        <begin position="1"/>
        <end position="37"/>
    </location>
</feature>
<dbReference type="GO" id="GO:0005634">
    <property type="term" value="C:nucleus"/>
    <property type="evidence" value="ECO:0007669"/>
    <property type="project" value="UniProtKB-SubCell"/>
</dbReference>
<dbReference type="CDD" id="cd16907">
    <property type="entry name" value="YEATS_YEATS2_like"/>
    <property type="match status" value="1"/>
</dbReference>
<feature type="compositionally biased region" description="Low complexity" evidence="4">
    <location>
        <begin position="92"/>
        <end position="103"/>
    </location>
</feature>
<feature type="region of interest" description="Disordered" evidence="4">
    <location>
        <begin position="92"/>
        <end position="162"/>
    </location>
</feature>
<feature type="domain" description="YEATS" evidence="5">
    <location>
        <begin position="189"/>
        <end position="332"/>
    </location>
</feature>
<dbReference type="AlphaFoldDB" id="A0AAV4IA56"/>
<dbReference type="GO" id="GO:0006355">
    <property type="term" value="P:regulation of DNA-templated transcription"/>
    <property type="evidence" value="ECO:0007669"/>
    <property type="project" value="InterPro"/>
</dbReference>
<dbReference type="InterPro" id="IPR005033">
    <property type="entry name" value="YEATS"/>
</dbReference>
<proteinExistence type="predicted"/>
<evidence type="ECO:0000256" key="2">
    <source>
        <dbReference type="PROSITE-ProRule" id="PRU00376"/>
    </source>
</evidence>
<organism evidence="6 7">
    <name type="scientific">Elysia marginata</name>
    <dbReference type="NCBI Taxonomy" id="1093978"/>
    <lineage>
        <taxon>Eukaryota</taxon>
        <taxon>Metazoa</taxon>
        <taxon>Spiralia</taxon>
        <taxon>Lophotrochozoa</taxon>
        <taxon>Mollusca</taxon>
        <taxon>Gastropoda</taxon>
        <taxon>Heterobranchia</taxon>
        <taxon>Euthyneura</taxon>
        <taxon>Panpulmonata</taxon>
        <taxon>Sacoglossa</taxon>
        <taxon>Placobranchoidea</taxon>
        <taxon>Plakobranchidae</taxon>
        <taxon>Elysia</taxon>
    </lineage>
</organism>
<dbReference type="Proteomes" id="UP000762676">
    <property type="component" value="Unassembled WGS sequence"/>
</dbReference>
<name>A0AAV4IA56_9GAST</name>
<feature type="compositionally biased region" description="Basic and acidic residues" evidence="4">
    <location>
        <begin position="27"/>
        <end position="37"/>
    </location>
</feature>
<protein>
    <submittedName>
        <fullName evidence="6">YEATS domain-containing protein 2</fullName>
    </submittedName>
</protein>
<gene>
    <name evidence="6" type="ORF">ElyMa_004717600</name>
</gene>
<dbReference type="Pfam" id="PF03366">
    <property type="entry name" value="YEATS"/>
    <property type="match status" value="1"/>
</dbReference>
<evidence type="ECO:0000313" key="7">
    <source>
        <dbReference type="Proteomes" id="UP000762676"/>
    </source>
</evidence>
<comment type="subcellular location">
    <subcellularLocation>
        <location evidence="2">Nucleus</location>
    </subcellularLocation>
</comment>
<feature type="region of interest" description="Disordered" evidence="4">
    <location>
        <begin position="337"/>
        <end position="364"/>
    </location>
</feature>
<accession>A0AAV4IA56</accession>
<dbReference type="PANTHER" id="PTHR23195">
    <property type="entry name" value="YEATS DOMAIN"/>
    <property type="match status" value="1"/>
</dbReference>
<dbReference type="Gene3D" id="2.60.40.1970">
    <property type="entry name" value="YEATS domain"/>
    <property type="match status" value="1"/>
</dbReference>
<comment type="caution">
    <text evidence="6">The sequence shown here is derived from an EMBL/GenBank/DDBJ whole genome shotgun (WGS) entry which is preliminary data.</text>
</comment>
<keyword evidence="1 2" id="KW-0539">Nucleus</keyword>
<dbReference type="InterPro" id="IPR055129">
    <property type="entry name" value="YEATS_dom"/>
</dbReference>
<evidence type="ECO:0000256" key="1">
    <source>
        <dbReference type="ARBA" id="ARBA00023242"/>
    </source>
</evidence>
<feature type="compositionally biased region" description="Low complexity" evidence="4">
    <location>
        <begin position="118"/>
        <end position="131"/>
    </location>
</feature>
<evidence type="ECO:0000313" key="6">
    <source>
        <dbReference type="EMBL" id="GFS06930.1"/>
    </source>
</evidence>
<keyword evidence="3" id="KW-0175">Coiled coil</keyword>
<feature type="compositionally biased region" description="Basic and acidic residues" evidence="4">
    <location>
        <begin position="141"/>
        <end position="159"/>
    </location>
</feature>
<dbReference type="Pfam" id="PF22951">
    <property type="entry name" value="3HBD"/>
    <property type="match status" value="1"/>
</dbReference>
<sequence length="1260" mass="138307">MSAQKRSQETADPDYADAGEQQVKRQRLLEQDAKETVSRKIQNIVRNEFEKEINLKESELQNIDKKLNNALLQMDRLRACIVASYYGQKHSSSSSNSAAASLNAPPPSIHPAAKKYLGKAPKGQAAAKPDASLQVSSLTTESHERLRQKQEDQDGRTEPLSDAQRTLPPAAALTNGGLSLPSSVQFSERHSRFKIKKKIIVGNVSKYIPVDSREASDMSSHKWMVYVRGPKTDADISGFVRKVWFFLHHSYKPNDLVEVSSPPFHLTRRGWGEFPVRVQLHFVDPRNKKLDIIHHLKLDKTFTGLQTLGAETVVEVEIHPESSGSVHNSSAFSTQAVPSLAAARSQSPSPTPPVQTVPSSQSTENRIISGENITEPHTAEPQYVVSAGLPAKPAQLEERERDVLSIKTESSSNAFAPIKKEVVQEEEAKSDSEAHGKSSGIEEYHMTIAHEQFLPLLKTVKEEADQDVDVCADEEHKGETIPPVFKIEPMRFAYTNSIVKQEESLNCEPKEELMDTSTSQLKSPSEFFHVNPYSSSSDKVSKEPPLISSAPSLPPPTHVIHSNLPSNSIANNAQTSLPLSVKPGVNQPMKLTVIKDPSKFRSPVGLTPGNATVVKTTSAETSSSLRCVTTTCTTTVTTAGVTNTRSIPMSLSSSLQPTVVAKKTVDTVSKLPFTLIQQQQERTTAPKMVVIRPNPNLPIRVVQRKSSPKTASNGEASTLVSTSQPLVVQKISAPEASHNTPISQVYKSVSVGGSAQPVVIGPPAVTPSQLHIAKPKSSRQVSLLTGLVVNNQPSTPQQVSPSTSHIGNRNVALHPSSDFTNSYISPNARQLQTTQMVVSDPSVMSSSAQTHTQGGRTLIKVLNKAPSSLTTSQPHAPVKIISIPKNIQHGNVQTLQTHSHQSLVEANSAGATSGIMEVKSVTDLFNPATNSSSPQVMLSFPNNTAMPLTQELEATHFPKMSAVGITKHGKGYRSAMNAQGMRKNLSQEDRLKGQYEVLRAFKENPELYQKKSKKIVLATNDTLEGEEEEIPKLQLEDYPTMRSMVKAAVLLHPLIQHDVNKITHPYCANSMEEWDSWPIGKQRAAEWLRASFTLKYLKICLDDQSEFKKENLMSTRQLVDWCRLRAFSPVLPETLPCPKKEENLDTDGQETTEPDDCLPLSQGAMFVYDQLRKRGIRLQPESLDSGVMGCLSAELIYKLMVEFCSDVLRETLAVCENPSSGELSGQDVHRGLTSLPEAAFCCNKFLGKKDEQEVEFAVPR</sequence>
<evidence type="ECO:0000259" key="5">
    <source>
        <dbReference type="PROSITE" id="PS51037"/>
    </source>
</evidence>
<feature type="coiled-coil region" evidence="3">
    <location>
        <begin position="46"/>
        <end position="73"/>
    </location>
</feature>
<keyword evidence="7" id="KW-1185">Reference proteome</keyword>
<dbReference type="PROSITE" id="PS51037">
    <property type="entry name" value="YEATS"/>
    <property type="match status" value="1"/>
</dbReference>
<dbReference type="InterPro" id="IPR055127">
    <property type="entry name" value="YEATS2_3HBD"/>
</dbReference>
<reference evidence="6 7" key="1">
    <citation type="journal article" date="2021" name="Elife">
        <title>Chloroplast acquisition without the gene transfer in kleptoplastic sea slugs, Plakobranchus ocellatus.</title>
        <authorList>
            <person name="Maeda T."/>
            <person name="Takahashi S."/>
            <person name="Yoshida T."/>
            <person name="Shimamura S."/>
            <person name="Takaki Y."/>
            <person name="Nagai Y."/>
            <person name="Toyoda A."/>
            <person name="Suzuki Y."/>
            <person name="Arimoto A."/>
            <person name="Ishii H."/>
            <person name="Satoh N."/>
            <person name="Nishiyama T."/>
            <person name="Hasebe M."/>
            <person name="Maruyama T."/>
            <person name="Minagawa J."/>
            <person name="Obokata J."/>
            <person name="Shigenobu S."/>
        </authorList>
    </citation>
    <scope>NUCLEOTIDE SEQUENCE [LARGE SCALE GENOMIC DNA]</scope>
</reference>
<evidence type="ECO:0000256" key="4">
    <source>
        <dbReference type="SAM" id="MobiDB-lite"/>
    </source>
</evidence>
<dbReference type="EMBL" id="BMAT01009474">
    <property type="protein sequence ID" value="GFS06930.1"/>
    <property type="molecule type" value="Genomic_DNA"/>
</dbReference>
<evidence type="ECO:0000256" key="3">
    <source>
        <dbReference type="SAM" id="Coils"/>
    </source>
</evidence>
<feature type="region of interest" description="Disordered" evidence="4">
    <location>
        <begin position="533"/>
        <end position="554"/>
    </location>
</feature>
<dbReference type="InterPro" id="IPR038704">
    <property type="entry name" value="YEAST_sf"/>
</dbReference>